<dbReference type="EMBL" id="HBEZ01032315">
    <property type="protein sequence ID" value="CAD8640209.1"/>
    <property type="molecule type" value="Transcribed_RNA"/>
</dbReference>
<dbReference type="AlphaFoldDB" id="A0A7S0MHV9"/>
<feature type="region of interest" description="Disordered" evidence="1">
    <location>
        <begin position="182"/>
        <end position="207"/>
    </location>
</feature>
<name>A0A7S0MHV9_9CRYP</name>
<reference evidence="2" key="1">
    <citation type="submission" date="2021-01" db="EMBL/GenBank/DDBJ databases">
        <authorList>
            <person name="Corre E."/>
            <person name="Pelletier E."/>
            <person name="Niang G."/>
            <person name="Scheremetjew M."/>
            <person name="Finn R."/>
            <person name="Kale V."/>
            <person name="Holt S."/>
            <person name="Cochrane G."/>
            <person name="Meng A."/>
            <person name="Brown T."/>
            <person name="Cohen L."/>
        </authorList>
    </citation>
    <scope>NUCLEOTIDE SEQUENCE</scope>
    <source>
        <strain evidence="2">CCAP979/52</strain>
    </source>
</reference>
<evidence type="ECO:0000313" key="2">
    <source>
        <dbReference type="EMBL" id="CAD8640209.1"/>
    </source>
</evidence>
<accession>A0A7S0MHV9</accession>
<sequence>MEGSAPHISGSLGDVVAHSKGAKKKSVADLWNEACIDEQSLEVPFMFQRSLSAPSRIAREPINAEHEDIYALRCRIINKMMYERTEAKSFHQNFDPEKRMEAFRGRKLSRSVPSMTANKKLLHGLRAAEIAEQPDEDITSKVQRILDAVETTEGSVHNASKYLKWVCSVLGVEERLPEVLVRKMEQPGPESDGEGSDGVGRAAFDASLPPELLCAELDRD</sequence>
<proteinExistence type="predicted"/>
<evidence type="ECO:0000256" key="1">
    <source>
        <dbReference type="SAM" id="MobiDB-lite"/>
    </source>
</evidence>
<protein>
    <submittedName>
        <fullName evidence="2">Uncharacterized protein</fullName>
    </submittedName>
</protein>
<organism evidence="2">
    <name type="scientific">Cryptomonas curvata</name>
    <dbReference type="NCBI Taxonomy" id="233186"/>
    <lineage>
        <taxon>Eukaryota</taxon>
        <taxon>Cryptophyceae</taxon>
        <taxon>Cryptomonadales</taxon>
        <taxon>Cryptomonadaceae</taxon>
        <taxon>Cryptomonas</taxon>
    </lineage>
</organism>
<gene>
    <name evidence="2" type="ORF">CCUR1050_LOCUS17893</name>
</gene>